<dbReference type="AlphaFoldDB" id="A0A7I9UWV2"/>
<proteinExistence type="predicted"/>
<dbReference type="RefSeq" id="WP_161926963.1">
    <property type="nucleotide sequence ID" value="NZ_BJOU01000001.1"/>
</dbReference>
<dbReference type="GO" id="GO:0008168">
    <property type="term" value="F:methyltransferase activity"/>
    <property type="evidence" value="ECO:0007669"/>
    <property type="project" value="UniProtKB-KW"/>
</dbReference>
<sequence length="267" mass="30063">MAEQIDLGSVQETLMIPLYGRAADARRRSSVLGDTRAAEIVDRVDYDFSSFTLPNTMGSVWRAAVFDGFVRDFLAEHPDGTVADLGCGLSTRFERLDNGRVTWLDLDLDDTIALRRKFARDGERYRMRVGSIFDTDWYDEIDRSKPVLLLSEGVLLYFEEDRVAGALQAMASAFPGARLAFDTAGQVMVDGQATTHREVQAEFHWACDDPSALERYGLMLLESYSFAEPPRAVVRTWPLLPRLAIKVVGRSAISKAYRFNLFECTPR</sequence>
<dbReference type="InterPro" id="IPR007213">
    <property type="entry name" value="Ppm1/Ppm2/Tcmp"/>
</dbReference>
<dbReference type="OrthoDB" id="9800233at2"/>
<accession>A0A7I9UWV2</accession>
<comment type="caution">
    <text evidence="3">The sequence shown here is derived from an EMBL/GenBank/DDBJ whole genome shotgun (WGS) entry which is preliminary data.</text>
</comment>
<dbReference type="PANTHER" id="PTHR43619:SF2">
    <property type="entry name" value="S-ADENOSYL-L-METHIONINE-DEPENDENT METHYLTRANSFERASES SUPERFAMILY PROTEIN"/>
    <property type="match status" value="1"/>
</dbReference>
<dbReference type="EMBL" id="BJOU01000001">
    <property type="protein sequence ID" value="GED97667.1"/>
    <property type="molecule type" value="Genomic_DNA"/>
</dbReference>
<reference evidence="4" key="1">
    <citation type="submission" date="2019-06" db="EMBL/GenBank/DDBJ databases">
        <title>Gordonia isolated from sludge of a wastewater treatment plant.</title>
        <authorList>
            <person name="Tamura T."/>
            <person name="Aoyama K."/>
            <person name="Kang Y."/>
            <person name="Saito S."/>
            <person name="Akiyama N."/>
            <person name="Yazawa K."/>
            <person name="Gonoi T."/>
            <person name="Mikami Y."/>
        </authorList>
    </citation>
    <scope>NUCLEOTIDE SEQUENCE [LARGE SCALE GENOMIC DNA]</scope>
    <source>
        <strain evidence="4">NBRC 107697</strain>
    </source>
</reference>
<dbReference type="Gene3D" id="3.40.50.150">
    <property type="entry name" value="Vaccinia Virus protein VP39"/>
    <property type="match status" value="1"/>
</dbReference>
<dbReference type="Proteomes" id="UP000444980">
    <property type="component" value="Unassembled WGS sequence"/>
</dbReference>
<evidence type="ECO:0000256" key="1">
    <source>
        <dbReference type="ARBA" id="ARBA00022603"/>
    </source>
</evidence>
<dbReference type="InterPro" id="IPR029063">
    <property type="entry name" value="SAM-dependent_MTases_sf"/>
</dbReference>
<keyword evidence="1" id="KW-0489">Methyltransferase</keyword>
<dbReference type="PANTHER" id="PTHR43619">
    <property type="entry name" value="S-ADENOSYL-L-METHIONINE-DEPENDENT METHYLTRANSFERASE YKTD-RELATED"/>
    <property type="match status" value="1"/>
</dbReference>
<dbReference type="SUPFAM" id="SSF53335">
    <property type="entry name" value="S-adenosyl-L-methionine-dependent methyltransferases"/>
    <property type="match status" value="1"/>
</dbReference>
<dbReference type="PIRSF" id="PIRSF028177">
    <property type="entry name" value="Polyketide_synth_Omtfrase_TcmP"/>
    <property type="match status" value="1"/>
</dbReference>
<dbReference type="InterPro" id="IPR016874">
    <property type="entry name" value="TcmP-like"/>
</dbReference>
<name>A0A7I9UWV2_9ACTN</name>
<evidence type="ECO:0000313" key="4">
    <source>
        <dbReference type="Proteomes" id="UP000444980"/>
    </source>
</evidence>
<evidence type="ECO:0000256" key="2">
    <source>
        <dbReference type="ARBA" id="ARBA00022679"/>
    </source>
</evidence>
<keyword evidence="4" id="KW-1185">Reference proteome</keyword>
<protein>
    <submittedName>
        <fullName evidence="3">Tetracenomycin C synthesis protein</fullName>
    </submittedName>
</protein>
<evidence type="ECO:0000313" key="3">
    <source>
        <dbReference type="EMBL" id="GED97667.1"/>
    </source>
</evidence>
<organism evidence="3 4">
    <name type="scientific">Gordonia crocea</name>
    <dbReference type="NCBI Taxonomy" id="589162"/>
    <lineage>
        <taxon>Bacteria</taxon>
        <taxon>Bacillati</taxon>
        <taxon>Actinomycetota</taxon>
        <taxon>Actinomycetes</taxon>
        <taxon>Mycobacteriales</taxon>
        <taxon>Gordoniaceae</taxon>
        <taxon>Gordonia</taxon>
    </lineage>
</organism>
<keyword evidence="2" id="KW-0808">Transferase</keyword>
<gene>
    <name evidence="3" type="ORF">nbrc107697_17060</name>
</gene>
<dbReference type="Pfam" id="PF04072">
    <property type="entry name" value="LCM"/>
    <property type="match status" value="1"/>
</dbReference>
<dbReference type="GO" id="GO:0032259">
    <property type="term" value="P:methylation"/>
    <property type="evidence" value="ECO:0007669"/>
    <property type="project" value="UniProtKB-KW"/>
</dbReference>